<dbReference type="GO" id="GO:0016872">
    <property type="term" value="F:intramolecular lyase activity"/>
    <property type="evidence" value="ECO:0007669"/>
    <property type="project" value="InterPro"/>
</dbReference>
<evidence type="ECO:0000313" key="5">
    <source>
        <dbReference type="Proteomes" id="UP000035068"/>
    </source>
</evidence>
<protein>
    <recommendedName>
        <fullName evidence="3">Chalcone isomerase domain-containing protein</fullName>
    </recommendedName>
</protein>
<keyword evidence="1" id="KW-0812">Transmembrane</keyword>
<organism evidence="4 5">
    <name type="scientific">Geoalkalibacter ferrihydriticus DSM 17813</name>
    <dbReference type="NCBI Taxonomy" id="1121915"/>
    <lineage>
        <taxon>Bacteria</taxon>
        <taxon>Pseudomonadati</taxon>
        <taxon>Thermodesulfobacteriota</taxon>
        <taxon>Desulfuromonadia</taxon>
        <taxon>Desulfuromonadales</taxon>
        <taxon>Geoalkalibacteraceae</taxon>
        <taxon>Geoalkalibacter</taxon>
    </lineage>
</organism>
<evidence type="ECO:0000313" key="4">
    <source>
        <dbReference type="EMBL" id="KIH76554.1"/>
    </source>
</evidence>
<dbReference type="InterPro" id="IPR036298">
    <property type="entry name" value="Chalcone_isomerase_sf"/>
</dbReference>
<dbReference type="Gene3D" id="3.50.70.10">
    <property type="match status" value="1"/>
</dbReference>
<dbReference type="EMBL" id="JWJD01000003">
    <property type="protein sequence ID" value="KIH76554.1"/>
    <property type="molecule type" value="Genomic_DNA"/>
</dbReference>
<feature type="signal peptide" evidence="2">
    <location>
        <begin position="1"/>
        <end position="25"/>
    </location>
</feature>
<dbReference type="AlphaFoldDB" id="A0A0C2DSW7"/>
<feature type="chain" id="PRO_5002147590" description="Chalcone isomerase domain-containing protein" evidence="2">
    <location>
        <begin position="26"/>
        <end position="190"/>
    </location>
</feature>
<reference evidence="4 5" key="1">
    <citation type="submission" date="2014-12" db="EMBL/GenBank/DDBJ databases">
        <title>Genomes of Geoalkalibacter ferrihydriticus and Geoalkalibacter subterraneus, two haloalkaliphilic metal-reducing members of the Geobacteraceae.</title>
        <authorList>
            <person name="Badalamenti J.P."/>
            <person name="Torres C.I."/>
            <person name="Krajmalnik-Brown R."/>
            <person name="Bond D.R."/>
        </authorList>
    </citation>
    <scope>NUCLEOTIDE SEQUENCE [LARGE SCALE GENOMIC DNA]</scope>
    <source>
        <strain evidence="4 5">DSM 17813</strain>
    </source>
</reference>
<evidence type="ECO:0000256" key="1">
    <source>
        <dbReference type="SAM" id="Phobius"/>
    </source>
</evidence>
<keyword evidence="5" id="KW-1185">Reference proteome</keyword>
<accession>A0A0C2DSW7</accession>
<dbReference type="InterPro" id="IPR016087">
    <property type="entry name" value="Chalcone_isomerase"/>
</dbReference>
<evidence type="ECO:0000259" key="3">
    <source>
        <dbReference type="Pfam" id="PF16036"/>
    </source>
</evidence>
<sequence length="190" mass="21348">MNNRLSATLWLFAIGLVLQASSLQAAEIKGVTFAERHLVDQTELRITGMGVLTWALLFDVYVGAFYLPKGMSGERWAEDVPKRLELSYLRSISAEDFSRASDKLLRKQLPPGQYQALAERLQEFYRLFRDIRPGDRYSLTYTPAAGTELRLNEELLGAAPGADFAVAYFGLWLGPEPIDKGFRDRLLKGG</sequence>
<keyword evidence="2" id="KW-0732">Signal</keyword>
<dbReference type="SUPFAM" id="SSF54626">
    <property type="entry name" value="Chalcone isomerase"/>
    <property type="match status" value="1"/>
</dbReference>
<gene>
    <name evidence="4" type="ORF">GFER_10305</name>
</gene>
<name>A0A0C2DSW7_9BACT</name>
<keyword evidence="1" id="KW-1133">Transmembrane helix</keyword>
<keyword evidence="1" id="KW-0472">Membrane</keyword>
<comment type="caution">
    <text evidence="4">The sequence shown here is derived from an EMBL/GenBank/DDBJ whole genome shotgun (WGS) entry which is preliminary data.</text>
</comment>
<feature type="transmembrane region" description="Helical" evidence="1">
    <location>
        <begin position="49"/>
        <end position="67"/>
    </location>
</feature>
<proteinExistence type="predicted"/>
<dbReference type="Proteomes" id="UP000035068">
    <property type="component" value="Unassembled WGS sequence"/>
</dbReference>
<feature type="domain" description="Chalcone isomerase" evidence="3">
    <location>
        <begin position="25"/>
        <end position="187"/>
    </location>
</feature>
<dbReference type="Pfam" id="PF16036">
    <property type="entry name" value="Chalcone_3"/>
    <property type="match status" value="1"/>
</dbReference>
<dbReference type="InterPro" id="IPR016088">
    <property type="entry name" value="Chalcone_isomerase_3-sand"/>
</dbReference>
<evidence type="ECO:0000256" key="2">
    <source>
        <dbReference type="SAM" id="SignalP"/>
    </source>
</evidence>
<dbReference type="RefSeq" id="WP_040099192.1">
    <property type="nucleotide sequence ID" value="NZ_JWJD01000003.1"/>
</dbReference>